<reference evidence="1 2" key="1">
    <citation type="submission" date="2015-12" db="EMBL/GenBank/DDBJ databases">
        <title>Draft genome sequence of Moniliophthora roreri, the causal agent of frosty pod rot of cacao.</title>
        <authorList>
            <person name="Aime M.C."/>
            <person name="Diaz-Valderrama J.R."/>
            <person name="Kijpornyongpan T."/>
            <person name="Phillips-Mora W."/>
        </authorList>
    </citation>
    <scope>NUCLEOTIDE SEQUENCE [LARGE SCALE GENOMIC DNA]</scope>
    <source>
        <strain evidence="1 2">MCA 2952</strain>
    </source>
</reference>
<name>A0A0W0F6Q4_MONRR</name>
<evidence type="ECO:0000313" key="2">
    <source>
        <dbReference type="Proteomes" id="UP000054988"/>
    </source>
</evidence>
<proteinExistence type="predicted"/>
<comment type="caution">
    <text evidence="1">The sequence shown here is derived from an EMBL/GenBank/DDBJ whole genome shotgun (WGS) entry which is preliminary data.</text>
</comment>
<sequence>MAVAEFIGAFNPSTSGLRIMLQFASASTGIKVPSPPASRRSSLLVNAPANRSDSPVTSPALVTDPLPLPVPGLRLAPPNKRLLECTDADELWLKDVAELLNEYKRLAEGVRSVGGFDDSLSADS</sequence>
<dbReference type="Proteomes" id="UP000054988">
    <property type="component" value="Unassembled WGS sequence"/>
</dbReference>
<gene>
    <name evidence="1" type="ORF">WG66_15445</name>
</gene>
<evidence type="ECO:0000313" key="1">
    <source>
        <dbReference type="EMBL" id="KTB31964.1"/>
    </source>
</evidence>
<organism evidence="1 2">
    <name type="scientific">Moniliophthora roreri</name>
    <name type="common">Frosty pod rot fungus</name>
    <name type="synonym">Monilia roreri</name>
    <dbReference type="NCBI Taxonomy" id="221103"/>
    <lineage>
        <taxon>Eukaryota</taxon>
        <taxon>Fungi</taxon>
        <taxon>Dikarya</taxon>
        <taxon>Basidiomycota</taxon>
        <taxon>Agaricomycotina</taxon>
        <taxon>Agaricomycetes</taxon>
        <taxon>Agaricomycetidae</taxon>
        <taxon>Agaricales</taxon>
        <taxon>Marasmiineae</taxon>
        <taxon>Marasmiaceae</taxon>
        <taxon>Moniliophthora</taxon>
    </lineage>
</organism>
<protein>
    <submittedName>
        <fullName evidence="1">Uncharacterized protein</fullName>
    </submittedName>
</protein>
<dbReference type="AlphaFoldDB" id="A0A0W0F6Q4"/>
<dbReference type="EMBL" id="LATX01002273">
    <property type="protein sequence ID" value="KTB31964.1"/>
    <property type="molecule type" value="Genomic_DNA"/>
</dbReference>
<accession>A0A0W0F6Q4</accession>